<dbReference type="InterPro" id="IPR023296">
    <property type="entry name" value="Glyco_hydro_beta-prop_sf"/>
</dbReference>
<dbReference type="GO" id="GO:0004553">
    <property type="term" value="F:hydrolase activity, hydrolyzing O-glycosyl compounds"/>
    <property type="evidence" value="ECO:0007669"/>
    <property type="project" value="InterPro"/>
</dbReference>
<evidence type="ECO:0000256" key="1">
    <source>
        <dbReference type="ARBA" id="ARBA00004834"/>
    </source>
</evidence>
<comment type="similarity">
    <text evidence="2 6">Belongs to the glycosyl hydrolase 43 family.</text>
</comment>
<name>A0A399D4T8_9BACT</name>
<keyword evidence="3 6" id="KW-0378">Hydrolase</keyword>
<keyword evidence="4 6" id="KW-0326">Glycosidase</keyword>
<evidence type="ECO:0000256" key="6">
    <source>
        <dbReference type="RuleBase" id="RU361187"/>
    </source>
</evidence>
<dbReference type="Pfam" id="PF04616">
    <property type="entry name" value="Glyco_hydro_43"/>
    <property type="match status" value="1"/>
</dbReference>
<evidence type="ECO:0000313" key="7">
    <source>
        <dbReference type="EMBL" id="RIH66924.1"/>
    </source>
</evidence>
<evidence type="ECO:0000256" key="2">
    <source>
        <dbReference type="ARBA" id="ARBA00009865"/>
    </source>
</evidence>
<sequence>MMRLIQINGSYLVLLTICALLSFGVSSCNSASNKKTEWIKNSEIRVRDPFILADKTTQTYYLYASIENRTMDESEGQGVEVYTSKDLQNWTAPKVVFQVPDDFWATQRVWAPEVHFYRGKYYLFTTFTSNDTLNTVAAPPSPKWPKRNIRGTQVLVADTPEGPFIPFENKPHIRTDWMTLDGTLWVEENQPYMIYCHEWVQIEDGTIDVVALKKDLSGTQGDNQVLFNASEAPWVKPVREGFGYVTDGCFLYRTTTEKLLMIWSSMGADGYAIGMVTSESGSVRGPWKHQEQCLFKNNGGHGMIFKTFDGQLVIALHQPNSSPDERMQIYKLKDTGDSLELDGKLF</sequence>
<proteinExistence type="inferred from homology"/>
<dbReference type="RefSeq" id="WP_119347950.1">
    <property type="nucleotide sequence ID" value="NZ_QWET01000001.1"/>
</dbReference>
<dbReference type="Gene3D" id="2.115.10.20">
    <property type="entry name" value="Glycosyl hydrolase domain, family 43"/>
    <property type="match status" value="1"/>
</dbReference>
<dbReference type="SUPFAM" id="SSF75005">
    <property type="entry name" value="Arabinanase/levansucrase/invertase"/>
    <property type="match status" value="1"/>
</dbReference>
<dbReference type="CDD" id="cd08981">
    <property type="entry name" value="GH43_Bt1873-like"/>
    <property type="match status" value="1"/>
</dbReference>
<dbReference type="OrthoDB" id="9763933at2"/>
<dbReference type="Proteomes" id="UP000266441">
    <property type="component" value="Unassembled WGS sequence"/>
</dbReference>
<dbReference type="InterPro" id="IPR006710">
    <property type="entry name" value="Glyco_hydro_43"/>
</dbReference>
<comment type="pathway">
    <text evidence="1">Glycan metabolism; L-arabinan degradation.</text>
</comment>
<accession>A0A399D4T8</accession>
<dbReference type="GO" id="GO:0005975">
    <property type="term" value="P:carbohydrate metabolic process"/>
    <property type="evidence" value="ECO:0007669"/>
    <property type="project" value="InterPro"/>
</dbReference>
<protein>
    <submittedName>
        <fullName evidence="7">Glycoside hydrolase</fullName>
    </submittedName>
</protein>
<dbReference type="AlphaFoldDB" id="A0A399D4T8"/>
<keyword evidence="8" id="KW-1185">Reference proteome</keyword>
<evidence type="ECO:0000313" key="8">
    <source>
        <dbReference type="Proteomes" id="UP000266441"/>
    </source>
</evidence>
<dbReference type="PANTHER" id="PTHR43301:SF3">
    <property type="entry name" value="ARABINAN ENDO-1,5-ALPHA-L-ARABINOSIDASE A-RELATED"/>
    <property type="match status" value="1"/>
</dbReference>
<reference evidence="7 8" key="1">
    <citation type="journal article" date="2015" name="Int. J. Syst. Evol. Microbiol.">
        <title>Mariniphaga sediminis sp. nov., isolated from coastal sediment.</title>
        <authorList>
            <person name="Wang F.Q."/>
            <person name="Shen Q.Y."/>
            <person name="Chen G.J."/>
            <person name="Du Z.J."/>
        </authorList>
    </citation>
    <scope>NUCLEOTIDE SEQUENCE [LARGE SCALE GENOMIC DNA]</scope>
    <source>
        <strain evidence="7 8">SY21</strain>
    </source>
</reference>
<evidence type="ECO:0000256" key="4">
    <source>
        <dbReference type="ARBA" id="ARBA00023295"/>
    </source>
</evidence>
<organism evidence="7 8">
    <name type="scientific">Mariniphaga sediminis</name>
    <dbReference type="NCBI Taxonomy" id="1628158"/>
    <lineage>
        <taxon>Bacteria</taxon>
        <taxon>Pseudomonadati</taxon>
        <taxon>Bacteroidota</taxon>
        <taxon>Bacteroidia</taxon>
        <taxon>Marinilabiliales</taxon>
        <taxon>Prolixibacteraceae</taxon>
        <taxon>Mariniphaga</taxon>
    </lineage>
</organism>
<dbReference type="PROSITE" id="PS51257">
    <property type="entry name" value="PROKAR_LIPOPROTEIN"/>
    <property type="match status" value="1"/>
</dbReference>
<dbReference type="InterPro" id="IPR050727">
    <property type="entry name" value="GH43_arabinanases"/>
</dbReference>
<gene>
    <name evidence="7" type="ORF">D1164_00375</name>
</gene>
<evidence type="ECO:0000256" key="5">
    <source>
        <dbReference type="PIRSR" id="PIRSR606710-2"/>
    </source>
</evidence>
<dbReference type="EMBL" id="QWET01000001">
    <property type="protein sequence ID" value="RIH66924.1"/>
    <property type="molecule type" value="Genomic_DNA"/>
</dbReference>
<evidence type="ECO:0000256" key="3">
    <source>
        <dbReference type="ARBA" id="ARBA00022801"/>
    </source>
</evidence>
<comment type="caution">
    <text evidence="7">The sequence shown here is derived from an EMBL/GenBank/DDBJ whole genome shotgun (WGS) entry which is preliminary data.</text>
</comment>
<dbReference type="PANTHER" id="PTHR43301">
    <property type="entry name" value="ARABINAN ENDO-1,5-ALPHA-L-ARABINOSIDASE"/>
    <property type="match status" value="1"/>
</dbReference>
<feature type="site" description="Important for catalytic activity, responsible for pKa modulation of the active site Glu and correct orientation of both the proton donor and substrate" evidence="5">
    <location>
        <position position="181"/>
    </location>
</feature>